<dbReference type="InterPro" id="IPR003593">
    <property type="entry name" value="AAA+_ATPase"/>
</dbReference>
<keyword evidence="4" id="KW-0547">Nucleotide-binding</keyword>
<feature type="domain" description="ABC transmembrane type-1" evidence="11">
    <location>
        <begin position="103"/>
        <end position="438"/>
    </location>
</feature>
<dbReference type="SMART" id="SM00382">
    <property type="entry name" value="AAA"/>
    <property type="match status" value="1"/>
</dbReference>
<feature type="transmembrane region" description="Helical" evidence="9">
    <location>
        <begin position="101"/>
        <end position="123"/>
    </location>
</feature>
<reference evidence="12 13" key="1">
    <citation type="journal article" date="2014" name="Mol. Plant">
        <title>Chromosome Scale Genome Assembly and Transcriptome Profiling of Nannochloropsis gaditana in Nitrogen Depletion.</title>
        <authorList>
            <person name="Corteggiani Carpinelli E."/>
            <person name="Telatin A."/>
            <person name="Vitulo N."/>
            <person name="Forcato C."/>
            <person name="D'Angelo M."/>
            <person name="Schiavon R."/>
            <person name="Vezzi A."/>
            <person name="Giacometti G.M."/>
            <person name="Morosinotto T."/>
            <person name="Valle G."/>
        </authorList>
    </citation>
    <scope>NUCLEOTIDE SEQUENCE [LARGE SCALE GENOMIC DNA]</scope>
    <source>
        <strain evidence="12 13">B-31</strain>
    </source>
</reference>
<dbReference type="SUPFAM" id="SSF52540">
    <property type="entry name" value="P-loop containing nucleoside triphosphate hydrolases"/>
    <property type="match status" value="1"/>
</dbReference>
<dbReference type="GO" id="GO:0015421">
    <property type="term" value="F:ABC-type oligopeptide transporter activity"/>
    <property type="evidence" value="ECO:0007669"/>
    <property type="project" value="TreeGrafter"/>
</dbReference>
<dbReference type="Gene3D" id="3.40.50.300">
    <property type="entry name" value="P-loop containing nucleotide triphosphate hydrolases"/>
    <property type="match status" value="1"/>
</dbReference>
<comment type="caution">
    <text evidence="12">The sequence shown here is derived from an EMBL/GenBank/DDBJ whole genome shotgun (WGS) entry which is preliminary data.</text>
</comment>
<comment type="subcellular location">
    <subcellularLocation>
        <location evidence="1">Membrane</location>
        <topology evidence="1">Multi-pass membrane protein</topology>
    </subcellularLocation>
</comment>
<feature type="transmembrane region" description="Helical" evidence="9">
    <location>
        <begin position="377"/>
        <end position="398"/>
    </location>
</feature>
<keyword evidence="3 9" id="KW-0812">Transmembrane</keyword>
<feature type="region of interest" description="Disordered" evidence="8">
    <location>
        <begin position="47"/>
        <end position="82"/>
    </location>
</feature>
<feature type="transmembrane region" description="Helical" evidence="9">
    <location>
        <begin position="418"/>
        <end position="436"/>
    </location>
</feature>
<evidence type="ECO:0000256" key="2">
    <source>
        <dbReference type="ARBA" id="ARBA00022448"/>
    </source>
</evidence>
<evidence type="ECO:0000313" key="12">
    <source>
        <dbReference type="EMBL" id="EWM22750.1"/>
    </source>
</evidence>
<dbReference type="InterPro" id="IPR036640">
    <property type="entry name" value="ABC1_TM_sf"/>
</dbReference>
<evidence type="ECO:0000256" key="3">
    <source>
        <dbReference type="ARBA" id="ARBA00022692"/>
    </source>
</evidence>
<keyword evidence="6 9" id="KW-1133">Transmembrane helix</keyword>
<evidence type="ECO:0000256" key="8">
    <source>
        <dbReference type="SAM" id="MobiDB-lite"/>
    </source>
</evidence>
<evidence type="ECO:0000256" key="5">
    <source>
        <dbReference type="ARBA" id="ARBA00022840"/>
    </source>
</evidence>
<keyword evidence="13" id="KW-1185">Reference proteome</keyword>
<evidence type="ECO:0000259" key="10">
    <source>
        <dbReference type="PROSITE" id="PS50893"/>
    </source>
</evidence>
<feature type="transmembrane region" description="Helical" evidence="9">
    <location>
        <begin position="297"/>
        <end position="314"/>
    </location>
</feature>
<dbReference type="Proteomes" id="UP000019335">
    <property type="component" value="Unassembled WGS sequence"/>
</dbReference>
<dbReference type="PANTHER" id="PTHR43394">
    <property type="entry name" value="ATP-DEPENDENT PERMEASE MDL1, MITOCHONDRIAL"/>
    <property type="match status" value="1"/>
</dbReference>
<evidence type="ECO:0000256" key="4">
    <source>
        <dbReference type="ARBA" id="ARBA00022741"/>
    </source>
</evidence>
<dbReference type="GO" id="GO:0005743">
    <property type="term" value="C:mitochondrial inner membrane"/>
    <property type="evidence" value="ECO:0007669"/>
    <property type="project" value="TreeGrafter"/>
</dbReference>
<keyword evidence="5 12" id="KW-0067">ATP-binding</keyword>
<dbReference type="InterPro" id="IPR003439">
    <property type="entry name" value="ABC_transporter-like_ATP-bd"/>
</dbReference>
<evidence type="ECO:0000256" key="9">
    <source>
        <dbReference type="SAM" id="Phobius"/>
    </source>
</evidence>
<dbReference type="InterPro" id="IPR027417">
    <property type="entry name" value="P-loop_NTPase"/>
</dbReference>
<dbReference type="InterPro" id="IPR039421">
    <property type="entry name" value="Type_1_exporter"/>
</dbReference>
<keyword evidence="7 9" id="KW-0472">Membrane</keyword>
<dbReference type="PROSITE" id="PS00211">
    <property type="entry name" value="ABC_TRANSPORTER_1"/>
    <property type="match status" value="1"/>
</dbReference>
<dbReference type="GO" id="GO:0090374">
    <property type="term" value="P:oligopeptide export from mitochondrion"/>
    <property type="evidence" value="ECO:0007669"/>
    <property type="project" value="TreeGrafter"/>
</dbReference>
<feature type="domain" description="ABC transporter" evidence="10">
    <location>
        <begin position="488"/>
        <end position="765"/>
    </location>
</feature>
<protein>
    <submittedName>
        <fullName evidence="12">Atp-binding cassette sub-family b member mitochondrial</fullName>
    </submittedName>
</protein>
<dbReference type="AlphaFoldDB" id="W7T6U0"/>
<dbReference type="CDD" id="cd18573">
    <property type="entry name" value="ABC_6TM_ABCB10_like"/>
    <property type="match status" value="1"/>
</dbReference>
<dbReference type="InterPro" id="IPR011527">
    <property type="entry name" value="ABC1_TM_dom"/>
</dbReference>
<dbReference type="PROSITE" id="PS50929">
    <property type="entry name" value="ABC_TM1F"/>
    <property type="match status" value="1"/>
</dbReference>
<evidence type="ECO:0000256" key="1">
    <source>
        <dbReference type="ARBA" id="ARBA00004141"/>
    </source>
</evidence>
<dbReference type="PROSITE" id="PS50893">
    <property type="entry name" value="ABC_TRANSPORTER_2"/>
    <property type="match status" value="1"/>
</dbReference>
<dbReference type="EMBL" id="AZIL01002098">
    <property type="protein sequence ID" value="EWM22750.1"/>
    <property type="molecule type" value="Genomic_DNA"/>
</dbReference>
<organism evidence="12 13">
    <name type="scientific">Nannochloropsis gaditana</name>
    <dbReference type="NCBI Taxonomy" id="72520"/>
    <lineage>
        <taxon>Eukaryota</taxon>
        <taxon>Sar</taxon>
        <taxon>Stramenopiles</taxon>
        <taxon>Ochrophyta</taxon>
        <taxon>Eustigmatophyceae</taxon>
        <taxon>Eustigmatales</taxon>
        <taxon>Monodopsidaceae</taxon>
        <taxon>Nannochloropsis</taxon>
    </lineage>
</organism>
<dbReference type="Gene3D" id="1.20.1560.10">
    <property type="entry name" value="ABC transporter type 1, transmembrane domain"/>
    <property type="match status" value="1"/>
</dbReference>
<dbReference type="Pfam" id="PF00005">
    <property type="entry name" value="ABC_tran"/>
    <property type="match status" value="1"/>
</dbReference>
<gene>
    <name evidence="12" type="ORF">Naga_100143g1</name>
</gene>
<dbReference type="SUPFAM" id="SSF90123">
    <property type="entry name" value="ABC transporter transmembrane region"/>
    <property type="match status" value="1"/>
</dbReference>
<dbReference type="InterPro" id="IPR017871">
    <property type="entry name" value="ABC_transporter-like_CS"/>
</dbReference>
<dbReference type="PANTHER" id="PTHR43394:SF1">
    <property type="entry name" value="ATP-BINDING CASSETTE SUB-FAMILY B MEMBER 10, MITOCHONDRIAL"/>
    <property type="match status" value="1"/>
</dbReference>
<proteinExistence type="predicted"/>
<dbReference type="Pfam" id="PF00664">
    <property type="entry name" value="ABC_membrane"/>
    <property type="match status" value="1"/>
</dbReference>
<feature type="transmembrane region" description="Helical" evidence="9">
    <location>
        <begin position="190"/>
        <end position="212"/>
    </location>
</feature>
<evidence type="ECO:0000259" key="11">
    <source>
        <dbReference type="PROSITE" id="PS50929"/>
    </source>
</evidence>
<feature type="compositionally biased region" description="Polar residues" evidence="8">
    <location>
        <begin position="47"/>
        <end position="70"/>
    </location>
</feature>
<accession>W7T6U0</accession>
<evidence type="ECO:0000256" key="6">
    <source>
        <dbReference type="ARBA" id="ARBA00022989"/>
    </source>
</evidence>
<keyword evidence="2" id="KW-0813">Transport</keyword>
<dbReference type="GO" id="GO:0016887">
    <property type="term" value="F:ATP hydrolysis activity"/>
    <property type="evidence" value="ECO:0007669"/>
    <property type="project" value="InterPro"/>
</dbReference>
<name>W7T6U0_9STRA</name>
<sequence length="775" mass="84097">MISRTLKGARHTRCIRSYLSSVFFQHHYPQVVPLIIRGAQNLSTLPGTPSSASINLRSTTSTSHVPSEKSTLVVPDPSPPSRPARKTFQHFLALARPETPAFLTALAAVAVGTGTTVVFPFAIGKCMDAMALGNTKQLVDRSKGTADGTLPAIDTTAAHLSMNASEFIEASFGPGVIPAWVMDLIPPDAAPLSVLSAGLVGVFVVGALATFVRNTTVHVAGERIAARLRKRVFASVVHQRLAFFDRSGTGEVMNRLSNDVTQVAKTLSEDTSYFLRNFAQGAGALGMMLYTSPQLCAIMLGVIPPVAVWGVFFGKKVRDLSKQMVDELANAGSIAEERISNIRTVRALGNDELEVGRYAHQMNNVFRVAKHKSLMQGIYYGVAMGSGNLGMVTVLYFGGQYVSEGLITVGDLSTMLLYSVYAGFSISALLSYYGDLMKAAGSAERIFDLLETEKTPSRGRVTPTQVLKGAMDKEGSRMKTWPQVRGPLIFEGVSFAYPTRPDFPIFQDLDLEVRENETLALVGPSGSGKSSIAGLVTRMYEPNAGRISFGPERVPLESVPKEHLRKSISYVTQDAVLFSGSVRDNLFLGFPDIESSHLSVDDGLNLFPLLEKQEPFTFGHGVQGGNAWNMEERMSRVREACRTANCLAFIEQWEDGFDTVIGERGAQLSGGQRARLALARAILRDSHVLLLDEISAALDSVSEAALHTALERVLKNRTTLLIAHRWSSIQIADRIAVLGDGKIIEIGTPQDLLSTSYNSAFRRLVEHQLKAAPTM</sequence>
<dbReference type="GO" id="GO:0005524">
    <property type="term" value="F:ATP binding"/>
    <property type="evidence" value="ECO:0007669"/>
    <property type="project" value="UniProtKB-KW"/>
</dbReference>
<dbReference type="OrthoDB" id="6500128at2759"/>
<dbReference type="FunFam" id="1.20.1560.10:FF:000058">
    <property type="entry name" value="ABC transporter B family member 25"/>
    <property type="match status" value="1"/>
</dbReference>
<evidence type="ECO:0000256" key="7">
    <source>
        <dbReference type="ARBA" id="ARBA00023136"/>
    </source>
</evidence>
<evidence type="ECO:0000313" key="13">
    <source>
        <dbReference type="Proteomes" id="UP000019335"/>
    </source>
</evidence>